<evidence type="ECO:0000313" key="2">
    <source>
        <dbReference type="Proteomes" id="UP000218934"/>
    </source>
</evidence>
<sequence length="398" mass="42465">MDAGTQDPIRDLDPFGFMEGQASVIRPLGGKERSLDPRYAFHTPYVEFRPGRVMFTIRFDRLRATFGELRVNINAFIPGSGRDAIFVTSARIPLSDSMAAERGLAISFMSVAGATYAAYGYCTEGTDAQAAGLSVRAEQIESSDDPALQQPLLPTRLSTPPLVSAVRLVNDAAPSFQDPVSQAMSAGQLAEPDAHKWLSRLSPRPSDPEAQWRLAFLAQALDRYGALQPGARGIGWGEESRALAPVFAAAQAEVALVDPPAGDGSALSWNAIACSTLDARPGPDGLRPGMILSLTDQPADERGFDFLWTIGQAEQGHAAGSCANHLVELMAMLRPGGPAVHLFDVTADMSDGPALPRREIDRLAVMLLARGFSVAQLNFAGLAERGGPVPFGLIVRKD</sequence>
<proteinExistence type="predicted"/>
<dbReference type="EMBL" id="NWUF01000002">
    <property type="protein sequence ID" value="PCE43912.1"/>
    <property type="molecule type" value="Genomic_DNA"/>
</dbReference>
<reference evidence="1 2" key="1">
    <citation type="submission" date="2017-09" db="EMBL/GenBank/DDBJ databases">
        <title>The Catabolism of 3,6-Dichlorosalicylic acid is Initiated by the Cytochrome P450 Monooxygenase DsmABC in Rhizorhabdus dicambivorans Ndbn-20.</title>
        <authorList>
            <person name="Na L."/>
        </authorList>
    </citation>
    <scope>NUCLEOTIDE SEQUENCE [LARGE SCALE GENOMIC DNA]</scope>
    <source>
        <strain evidence="1 2">Ndbn-20m</strain>
    </source>
</reference>
<dbReference type="AlphaFoldDB" id="A0A2A4FZM6"/>
<dbReference type="RefSeq" id="WP_066961649.1">
    <property type="nucleotide sequence ID" value="NZ_CP023449.1"/>
</dbReference>
<organism evidence="1 2">
    <name type="scientific">Rhizorhabdus dicambivorans</name>
    <dbReference type="NCBI Taxonomy" id="1850238"/>
    <lineage>
        <taxon>Bacteria</taxon>
        <taxon>Pseudomonadati</taxon>
        <taxon>Pseudomonadota</taxon>
        <taxon>Alphaproteobacteria</taxon>
        <taxon>Sphingomonadales</taxon>
        <taxon>Sphingomonadaceae</taxon>
        <taxon>Rhizorhabdus</taxon>
    </lineage>
</organism>
<dbReference type="Proteomes" id="UP000218934">
    <property type="component" value="Unassembled WGS sequence"/>
</dbReference>
<comment type="caution">
    <text evidence="1">The sequence shown here is derived from an EMBL/GenBank/DDBJ whole genome shotgun (WGS) entry which is preliminary data.</text>
</comment>
<keyword evidence="2" id="KW-1185">Reference proteome</keyword>
<dbReference type="OrthoDB" id="2548453at2"/>
<protein>
    <submittedName>
        <fullName evidence="1">Uncharacterized protein</fullName>
    </submittedName>
</protein>
<gene>
    <name evidence="1" type="ORF">COO09_03035</name>
</gene>
<dbReference type="KEGG" id="rdi:CMV14_21115"/>
<accession>A0A2A4FZM6</accession>
<name>A0A2A4FZM6_9SPHN</name>
<evidence type="ECO:0000313" key="1">
    <source>
        <dbReference type="EMBL" id="PCE43912.1"/>
    </source>
</evidence>